<reference evidence="11" key="1">
    <citation type="journal article" date="1999" name="J. Protein Chem.">
        <title>Evolution of phosphagen kinase VII. Isolation of glycocyamine kinase from the polychaete Neanthes diversicolor and the cDNA-derived amino acid sequences of alpha and beta chains.</title>
        <authorList>
            <person name="Suzuki T."/>
            <person name="Nishimura Y."/>
            <person name="Umekawa M."/>
            <person name="Yamamoto Y."/>
            <person name="Kawamichi H."/>
            <person name="Furukohri T."/>
        </authorList>
    </citation>
    <scope>NUCLEOTIDE SEQUENCE</scope>
</reference>
<dbReference type="InterPro" id="IPR036802">
    <property type="entry name" value="ATP-guanido_PTrfase_N_sf"/>
</dbReference>
<dbReference type="GO" id="GO:0005524">
    <property type="term" value="F:ATP binding"/>
    <property type="evidence" value="ECO:0007669"/>
    <property type="project" value="UniProtKB-UniRule"/>
</dbReference>
<dbReference type="InterPro" id="IPR014746">
    <property type="entry name" value="Gln_synth/guanido_kin_cat_dom"/>
</dbReference>
<dbReference type="AlphaFoldDB" id="O77054"/>
<dbReference type="InterPro" id="IPR000749">
    <property type="entry name" value="ATP-guanido_PTrfase"/>
</dbReference>
<feature type="binding site" evidence="7">
    <location>
        <position position="202"/>
    </location>
    <ligand>
        <name>ATP</name>
        <dbReference type="ChEBI" id="CHEBI:30616"/>
    </ligand>
</feature>
<proteinExistence type="evidence at transcript level"/>
<dbReference type="InterPro" id="IPR022413">
    <property type="entry name" value="ATP-guanido_PTrfase_N"/>
</dbReference>
<dbReference type="Pfam" id="PF02807">
    <property type="entry name" value="ATP-gua_PtransN"/>
    <property type="match status" value="1"/>
</dbReference>
<sequence length="390" mass="44016">MGSAIQEFFLKNRVGHSKPWETGKFSAADNFPDLSKHNNVMSSQLTKELYEKYWDKVTPNGVTLDKCIQTGVDNPGNKFYGKKTGCVFGDEHSYETFKDFFDRCIEEIHHFKPTDVHPATDLDHEKLVGGVFDEKYVKSCRIRCGRSVRGVCLPPAMSRAERRLVEKVVSNALGGLKEDLAGKYFPLTTMNDKDMEALIEDHFLFEKPTGALLTTSGCARDWPDGRGIWHNNGKNFLVWINEEDHIRIISMQKGGDMRAVFSRFGRGLTEVERLMKEKGYELMRNERLGYICTCPTNLGTVVRASVHLRLANLEKDKRFDDFLAKLRLGKRGTGGESSLAEDSTYDISNLARLGKSERELVQVLVDGVNVLIEADKRLEAGKPIDDLIPA</sequence>
<organism evidence="11">
    <name type="scientific">Hediste diversicolor</name>
    <name type="common">Sandworm</name>
    <name type="synonym">Nereis diversicolor</name>
    <dbReference type="NCBI Taxonomy" id="126592"/>
    <lineage>
        <taxon>Eukaryota</taxon>
        <taxon>Metazoa</taxon>
        <taxon>Spiralia</taxon>
        <taxon>Lophotrochozoa</taxon>
        <taxon>Annelida</taxon>
        <taxon>Polychaeta</taxon>
        <taxon>Errantia</taxon>
        <taxon>Phyllodocida</taxon>
        <taxon>Nereididae</taxon>
        <taxon>Hediste</taxon>
        <taxon>Hediste diversicolor species group</taxon>
    </lineage>
</organism>
<dbReference type="PANTHER" id="PTHR11547:SF57">
    <property type="entry name" value="PHOSPHAGEN KINASE C-TERMINAL DOMAIN-CONTAINING PROTEIN"/>
    <property type="match status" value="1"/>
</dbReference>
<comment type="similarity">
    <text evidence="1 6 8">Belongs to the ATP:guanido phosphotransferase family.</text>
</comment>
<feature type="binding site" evidence="7">
    <location>
        <begin position="139"/>
        <end position="143"/>
    </location>
    <ligand>
        <name>ATP</name>
        <dbReference type="ChEBI" id="CHEBI:30616"/>
    </ligand>
</feature>
<evidence type="ECO:0000256" key="1">
    <source>
        <dbReference type="ARBA" id="ARBA00006798"/>
    </source>
</evidence>
<feature type="binding site" evidence="7">
    <location>
        <begin position="331"/>
        <end position="336"/>
    </location>
    <ligand>
        <name>ATP</name>
        <dbReference type="ChEBI" id="CHEBI:30616"/>
    </ligand>
</feature>
<feature type="domain" description="Phosphagen kinase N-terminal" evidence="9">
    <location>
        <begin position="22"/>
        <end position="110"/>
    </location>
</feature>
<dbReference type="FunFam" id="1.10.135.10:FF:000005">
    <property type="entry name" value="Glycocyamine kinase beta chain"/>
    <property type="match status" value="1"/>
</dbReference>
<dbReference type="SUPFAM" id="SSF55931">
    <property type="entry name" value="Glutamine synthetase/guanido kinase"/>
    <property type="match status" value="1"/>
</dbReference>
<dbReference type="PANTHER" id="PTHR11547">
    <property type="entry name" value="ARGININE OR CREATINE KINASE"/>
    <property type="match status" value="1"/>
</dbReference>
<dbReference type="EMBL" id="AB017257">
    <property type="protein sequence ID" value="BAA33059.1"/>
    <property type="molecule type" value="mRNA"/>
</dbReference>
<dbReference type="Gene3D" id="1.10.135.10">
    <property type="entry name" value="ATP:guanido phosphotransferase, N-terminal domain"/>
    <property type="match status" value="1"/>
</dbReference>
<accession>O77054</accession>
<evidence type="ECO:0000256" key="7">
    <source>
        <dbReference type="PROSITE-ProRule" id="PRU00843"/>
    </source>
</evidence>
<dbReference type="GO" id="GO:0046314">
    <property type="term" value="P:phosphocreatine biosynthetic process"/>
    <property type="evidence" value="ECO:0007669"/>
    <property type="project" value="InterPro"/>
</dbReference>
<evidence type="ECO:0000259" key="10">
    <source>
        <dbReference type="PROSITE" id="PS51510"/>
    </source>
</evidence>
<dbReference type="InterPro" id="IPR022414">
    <property type="entry name" value="ATP-guanido_PTrfase_cat"/>
</dbReference>
<evidence type="ECO:0000313" key="11">
    <source>
        <dbReference type="EMBL" id="BAA33059.1"/>
    </source>
</evidence>
<feature type="binding site" evidence="7">
    <location>
        <position position="247"/>
    </location>
    <ligand>
        <name>ATP</name>
        <dbReference type="ChEBI" id="CHEBI:30616"/>
    </ligand>
</feature>
<dbReference type="CDD" id="cd00716">
    <property type="entry name" value="creatine_kinase_like"/>
    <property type="match status" value="1"/>
</dbReference>
<keyword evidence="5 7" id="KW-0067">ATP-binding</keyword>
<evidence type="ECO:0000256" key="8">
    <source>
        <dbReference type="RuleBase" id="RU000505"/>
    </source>
</evidence>
<keyword evidence="2 7" id="KW-0808">Transferase</keyword>
<evidence type="ECO:0000256" key="3">
    <source>
        <dbReference type="ARBA" id="ARBA00022741"/>
    </source>
</evidence>
<dbReference type="PROSITE" id="PS51509">
    <property type="entry name" value="PHOSPHAGEN_KINASE_N"/>
    <property type="match status" value="1"/>
</dbReference>
<evidence type="ECO:0000259" key="9">
    <source>
        <dbReference type="PROSITE" id="PS51509"/>
    </source>
</evidence>
<dbReference type="PROSITE" id="PS00112">
    <property type="entry name" value="PHOSPHAGEN_KINASE"/>
    <property type="match status" value="1"/>
</dbReference>
<dbReference type="Pfam" id="PF00217">
    <property type="entry name" value="ATP-gua_Ptrans"/>
    <property type="match status" value="1"/>
</dbReference>
<evidence type="ECO:0000256" key="6">
    <source>
        <dbReference type="PROSITE-ProRule" id="PRU00842"/>
    </source>
</evidence>
<evidence type="ECO:0000256" key="4">
    <source>
        <dbReference type="ARBA" id="ARBA00022777"/>
    </source>
</evidence>
<name>O77054_HEDDI</name>
<evidence type="ECO:0000256" key="2">
    <source>
        <dbReference type="ARBA" id="ARBA00022679"/>
    </source>
</evidence>
<dbReference type="PROSITE" id="PS51510">
    <property type="entry name" value="PHOSPHAGEN_KINASE_C"/>
    <property type="match status" value="1"/>
</dbReference>
<feature type="domain" description="Phosphagen kinase C-terminal" evidence="10">
    <location>
        <begin position="136"/>
        <end position="378"/>
    </location>
</feature>
<keyword evidence="4 7" id="KW-0418">Kinase</keyword>
<dbReference type="Gene3D" id="3.30.590.10">
    <property type="entry name" value="Glutamine synthetase/guanido kinase, catalytic domain"/>
    <property type="match status" value="1"/>
</dbReference>
<keyword evidence="3 7" id="KW-0547">Nucleotide-binding</keyword>
<dbReference type="InterPro" id="IPR022415">
    <property type="entry name" value="ATP-guanido_PTrfase_AS"/>
</dbReference>
<protein>
    <submittedName>
        <fullName evidence="11">Glycocyamine kinase beta chain</fullName>
    </submittedName>
</protein>
<feature type="binding site" evidence="7">
    <location>
        <begin position="303"/>
        <end position="307"/>
    </location>
    <ligand>
        <name>ATP</name>
        <dbReference type="ChEBI" id="CHEBI:30616"/>
    </ligand>
</feature>
<dbReference type="SUPFAM" id="SSF48034">
    <property type="entry name" value="Guanido kinase N-terminal domain"/>
    <property type="match status" value="1"/>
</dbReference>
<dbReference type="FunFam" id="3.30.590.10:FF:000002">
    <property type="entry name" value="Creatine kinase S-type, mitochondrial"/>
    <property type="match status" value="1"/>
</dbReference>
<evidence type="ECO:0000256" key="5">
    <source>
        <dbReference type="ARBA" id="ARBA00022840"/>
    </source>
</evidence>
<dbReference type="GO" id="GO:0005615">
    <property type="term" value="C:extracellular space"/>
    <property type="evidence" value="ECO:0007669"/>
    <property type="project" value="TreeGrafter"/>
</dbReference>
<dbReference type="GO" id="GO:0004111">
    <property type="term" value="F:creatine kinase activity"/>
    <property type="evidence" value="ECO:0007669"/>
    <property type="project" value="InterPro"/>
</dbReference>